<reference evidence="5 6" key="1">
    <citation type="submission" date="2020-08" db="EMBL/GenBank/DDBJ databases">
        <title>Genomic Encyclopedia of Type Strains, Phase IV (KMG-V): Genome sequencing to study the core and pangenomes of soil and plant-associated prokaryotes.</title>
        <authorList>
            <person name="Whitman W."/>
        </authorList>
    </citation>
    <scope>NUCLEOTIDE SEQUENCE [LARGE SCALE GENOMIC DNA]</scope>
    <source>
        <strain evidence="3 6">SEMIA 444</strain>
        <strain evidence="2 5">SEMIA 448</strain>
        <strain evidence="4 7">SEMIA 452</strain>
    </source>
</reference>
<feature type="signal peptide" evidence="1">
    <location>
        <begin position="1"/>
        <end position="24"/>
    </location>
</feature>
<dbReference type="AlphaFoldDB" id="A0A7W6Y4L9"/>
<keyword evidence="1" id="KW-0732">Signal</keyword>
<feature type="chain" id="PRO_5036405102" evidence="1">
    <location>
        <begin position="25"/>
        <end position="225"/>
    </location>
</feature>
<dbReference type="Proteomes" id="UP000576087">
    <property type="component" value="Unassembled WGS sequence"/>
</dbReference>
<organism evidence="4 7">
    <name type="scientific">Aliirhizobium cellulosilyticum</name>
    <dbReference type="NCBI Taxonomy" id="393664"/>
    <lineage>
        <taxon>Bacteria</taxon>
        <taxon>Pseudomonadati</taxon>
        <taxon>Pseudomonadota</taxon>
        <taxon>Alphaproteobacteria</taxon>
        <taxon>Hyphomicrobiales</taxon>
        <taxon>Rhizobiaceae</taxon>
        <taxon>Aliirhizobium</taxon>
    </lineage>
</organism>
<evidence type="ECO:0000313" key="2">
    <source>
        <dbReference type="EMBL" id="MBB4349401.1"/>
    </source>
</evidence>
<dbReference type="EMBL" id="JACIGY010000003">
    <property type="protein sequence ID" value="MBB4412377.1"/>
    <property type="molecule type" value="Genomic_DNA"/>
</dbReference>
<gene>
    <name evidence="3" type="ORF">GGE31_002890</name>
    <name evidence="2" type="ORF">GGE33_003163</name>
    <name evidence="4" type="ORF">GGE35_002831</name>
</gene>
<evidence type="ECO:0000313" key="3">
    <source>
        <dbReference type="EMBL" id="MBB4412377.1"/>
    </source>
</evidence>
<dbReference type="EMBL" id="JACIHM010000003">
    <property type="protein sequence ID" value="MBB4447009.1"/>
    <property type="molecule type" value="Genomic_DNA"/>
</dbReference>
<name>A0A7W6Y4L9_9HYPH</name>
<dbReference type="RefSeq" id="WP_183824585.1">
    <property type="nucleotide sequence ID" value="NZ_JACIGW010000003.1"/>
</dbReference>
<evidence type="ECO:0000313" key="4">
    <source>
        <dbReference type="EMBL" id="MBB4447009.1"/>
    </source>
</evidence>
<dbReference type="Proteomes" id="UP000520770">
    <property type="component" value="Unassembled WGS sequence"/>
</dbReference>
<protein>
    <submittedName>
        <fullName evidence="4">Uncharacterized protein</fullName>
    </submittedName>
</protein>
<dbReference type="Proteomes" id="UP000524535">
    <property type="component" value="Unassembled WGS sequence"/>
</dbReference>
<sequence>MKKQMSHVLIAVISTALWSSAAFAQSPPVNAPQKNIGEVSRPSSVATLLVMNADSATLEGGQLVLSNVAKNTIAFAERPVKAAGHLVTQDVISQWGEGPDNFAENPPNATISVLSGGSKAIDAVVTLRNPKMEGSKLTFDVSLLEGKLDGATGPAALFIDHWRGWRNVGWYGLGAATGALAGAAAFAPRPPVVNEGYYEYPPVVEPVCPYGYYRSVYGECRYSLY</sequence>
<evidence type="ECO:0000313" key="5">
    <source>
        <dbReference type="Proteomes" id="UP000520770"/>
    </source>
</evidence>
<evidence type="ECO:0000313" key="6">
    <source>
        <dbReference type="Proteomes" id="UP000524535"/>
    </source>
</evidence>
<evidence type="ECO:0000313" key="7">
    <source>
        <dbReference type="Proteomes" id="UP000576087"/>
    </source>
</evidence>
<accession>A0A7W6Y4L9</accession>
<proteinExistence type="predicted"/>
<comment type="caution">
    <text evidence="4">The sequence shown here is derived from an EMBL/GenBank/DDBJ whole genome shotgun (WGS) entry which is preliminary data.</text>
</comment>
<evidence type="ECO:0000256" key="1">
    <source>
        <dbReference type="SAM" id="SignalP"/>
    </source>
</evidence>
<dbReference type="EMBL" id="JACIGW010000003">
    <property type="protein sequence ID" value="MBB4349401.1"/>
    <property type="molecule type" value="Genomic_DNA"/>
</dbReference>
<keyword evidence="6" id="KW-1185">Reference proteome</keyword>